<name>A0A847ESS7_9BACT</name>
<dbReference type="Gene3D" id="1.20.1440.60">
    <property type="entry name" value="23S rRNA-intervening sequence"/>
    <property type="match status" value="1"/>
</dbReference>
<dbReference type="InterPro" id="IPR036583">
    <property type="entry name" value="23S_rRNA_IVS_sf"/>
</dbReference>
<accession>A0A847ESS7</accession>
<dbReference type="InterPro" id="IPR055360">
    <property type="entry name" value="bAvd"/>
</dbReference>
<sequence length="65" mass="7613">MSNTNNLPLYRSVYKLLIYLYSLVSNFKKEYKYTLGQSITDCVWEVLDSVIIANTLPNLKKESIY</sequence>
<comment type="caution">
    <text evidence="1">The sequence shown here is derived from an EMBL/GenBank/DDBJ whole genome shotgun (WGS) entry which is preliminary data.</text>
</comment>
<gene>
    <name evidence="1" type="ORF">GX618_00520</name>
</gene>
<reference evidence="1 2" key="1">
    <citation type="journal article" date="2020" name="Biotechnol. Biofuels">
        <title>New insights from the biogas microbiome by comprehensive genome-resolved metagenomics of nearly 1600 species originating from multiple anaerobic digesters.</title>
        <authorList>
            <person name="Campanaro S."/>
            <person name="Treu L."/>
            <person name="Rodriguez-R L.M."/>
            <person name="Kovalovszki A."/>
            <person name="Ziels R.M."/>
            <person name="Maus I."/>
            <person name="Zhu X."/>
            <person name="Kougias P.G."/>
            <person name="Basile A."/>
            <person name="Luo G."/>
            <person name="Schluter A."/>
            <person name="Konstantinidis K.T."/>
            <person name="Angelidaki I."/>
        </authorList>
    </citation>
    <scope>NUCLEOTIDE SEQUENCE [LARGE SCALE GENOMIC DNA]</scope>
    <source>
        <strain evidence="1">AS06rmzACSIP_421</strain>
    </source>
</reference>
<protein>
    <submittedName>
        <fullName evidence="1">Four helix bundle protein</fullName>
    </submittedName>
</protein>
<dbReference type="AlphaFoldDB" id="A0A847ESS7"/>
<organism evidence="1 2">
    <name type="scientific">Candidatus Dojkabacteria bacterium</name>
    <dbReference type="NCBI Taxonomy" id="2099670"/>
    <lineage>
        <taxon>Bacteria</taxon>
        <taxon>Candidatus Dojkabacteria</taxon>
    </lineage>
</organism>
<dbReference type="EMBL" id="JAAZAL010000020">
    <property type="protein sequence ID" value="NLE30746.1"/>
    <property type="molecule type" value="Genomic_DNA"/>
</dbReference>
<dbReference type="Proteomes" id="UP000554004">
    <property type="component" value="Unassembled WGS sequence"/>
</dbReference>
<evidence type="ECO:0000313" key="2">
    <source>
        <dbReference type="Proteomes" id="UP000554004"/>
    </source>
</evidence>
<evidence type="ECO:0000313" key="1">
    <source>
        <dbReference type="EMBL" id="NLE30746.1"/>
    </source>
</evidence>
<proteinExistence type="predicted"/>
<dbReference type="CDD" id="cd16376">
    <property type="entry name" value="Avd_like"/>
    <property type="match status" value="1"/>
</dbReference>